<name>A0A7W5DX08_9BACT</name>
<protein>
    <submittedName>
        <fullName evidence="2">Uncharacterized protein</fullName>
    </submittedName>
</protein>
<feature type="region of interest" description="Disordered" evidence="1">
    <location>
        <begin position="39"/>
        <end position="62"/>
    </location>
</feature>
<accession>A0A7W5DX08</accession>
<comment type="caution">
    <text evidence="2">The sequence shown here is derived from an EMBL/GenBank/DDBJ whole genome shotgun (WGS) entry which is preliminary data.</text>
</comment>
<dbReference type="PROSITE" id="PS51257">
    <property type="entry name" value="PROKAR_LIPOPROTEIN"/>
    <property type="match status" value="1"/>
</dbReference>
<dbReference type="Proteomes" id="UP000536179">
    <property type="component" value="Unassembled WGS sequence"/>
</dbReference>
<keyword evidence="3" id="KW-1185">Reference proteome</keyword>
<organism evidence="2 3">
    <name type="scientific">Aporhodopirellula rubra</name>
    <dbReference type="NCBI Taxonomy" id="980271"/>
    <lineage>
        <taxon>Bacteria</taxon>
        <taxon>Pseudomonadati</taxon>
        <taxon>Planctomycetota</taxon>
        <taxon>Planctomycetia</taxon>
        <taxon>Pirellulales</taxon>
        <taxon>Pirellulaceae</taxon>
        <taxon>Aporhodopirellula</taxon>
    </lineage>
</organism>
<proteinExistence type="predicted"/>
<evidence type="ECO:0000313" key="3">
    <source>
        <dbReference type="Proteomes" id="UP000536179"/>
    </source>
</evidence>
<reference evidence="2 3" key="1">
    <citation type="submission" date="2020-08" db="EMBL/GenBank/DDBJ databases">
        <title>Genomic Encyclopedia of Type Strains, Phase III (KMG-III): the genomes of soil and plant-associated and newly described type strains.</title>
        <authorList>
            <person name="Whitman W."/>
        </authorList>
    </citation>
    <scope>NUCLEOTIDE SEQUENCE [LARGE SCALE GENOMIC DNA]</scope>
    <source>
        <strain evidence="2 3">CECT 8075</strain>
    </source>
</reference>
<feature type="compositionally biased region" description="Basic and acidic residues" evidence="1">
    <location>
        <begin position="43"/>
        <end position="60"/>
    </location>
</feature>
<dbReference type="RefSeq" id="WP_184304149.1">
    <property type="nucleotide sequence ID" value="NZ_JACHXU010000005.1"/>
</dbReference>
<gene>
    <name evidence="2" type="ORF">FHS27_001808</name>
</gene>
<sequence length="216" mass="23730">MVKSKTLRRLVLAASIVTGGVAVGTFACTRTAMAQFAGAVESSRGDSLRGERETDGERKPPTKRAIQIVLREGTFVGPLRGRFVVRGQRWSFLVESQTRSTELGKSEWVEGGIAREILPDQDTLLGRHRNANPADTDGEAVAPGLGQPSAEMSRAVVTAPAFDSMVVIENLMLDRISRAIEEDPEDDYWMITATVTEFQDENRLLLLTAKRARSNR</sequence>
<dbReference type="AlphaFoldDB" id="A0A7W5DX08"/>
<dbReference type="EMBL" id="JACHXU010000005">
    <property type="protein sequence ID" value="MBB3206000.1"/>
    <property type="molecule type" value="Genomic_DNA"/>
</dbReference>
<evidence type="ECO:0000256" key="1">
    <source>
        <dbReference type="SAM" id="MobiDB-lite"/>
    </source>
</evidence>
<evidence type="ECO:0000313" key="2">
    <source>
        <dbReference type="EMBL" id="MBB3206000.1"/>
    </source>
</evidence>